<keyword evidence="1" id="KW-1133">Transmembrane helix</keyword>
<dbReference type="OrthoDB" id="7062264at2"/>
<dbReference type="RefSeq" id="WP_067854100.1">
    <property type="nucleotide sequence ID" value="NZ_CP011502.1"/>
</dbReference>
<protein>
    <recommendedName>
        <fullName evidence="4">Sap-like sulfolipid-1-addressing protein</fullName>
    </recommendedName>
</protein>
<keyword evidence="3" id="KW-1185">Reference proteome</keyword>
<feature type="transmembrane region" description="Helical" evidence="1">
    <location>
        <begin position="211"/>
        <end position="230"/>
    </location>
</feature>
<evidence type="ECO:0000313" key="3">
    <source>
        <dbReference type="Proteomes" id="UP000067689"/>
    </source>
</evidence>
<name>A0A0U4C6N6_9ACTN</name>
<dbReference type="InterPro" id="IPR021315">
    <property type="entry name" value="Gap/Sap"/>
</dbReference>
<dbReference type="Proteomes" id="UP000067689">
    <property type="component" value="Chromosome"/>
</dbReference>
<dbReference type="KEGG" id="aer:AERYTH_02245"/>
<organism evidence="2 3">
    <name type="scientific">Aeromicrobium erythreum</name>
    <dbReference type="NCBI Taxonomy" id="2041"/>
    <lineage>
        <taxon>Bacteria</taxon>
        <taxon>Bacillati</taxon>
        <taxon>Actinomycetota</taxon>
        <taxon>Actinomycetes</taxon>
        <taxon>Propionibacteriales</taxon>
        <taxon>Nocardioidaceae</taxon>
        <taxon>Aeromicrobium</taxon>
    </lineage>
</organism>
<feature type="transmembrane region" description="Helical" evidence="1">
    <location>
        <begin position="81"/>
        <end position="98"/>
    </location>
</feature>
<accession>A0A0U4C6N6</accession>
<feature type="transmembrane region" description="Helical" evidence="1">
    <location>
        <begin position="40"/>
        <end position="60"/>
    </location>
</feature>
<dbReference type="STRING" id="2041.AERYTH_02245"/>
<keyword evidence="1" id="KW-0472">Membrane</keyword>
<dbReference type="Pfam" id="PF11139">
    <property type="entry name" value="SfLAP"/>
    <property type="match status" value="1"/>
</dbReference>
<dbReference type="AlphaFoldDB" id="A0A0U4C6N6"/>
<gene>
    <name evidence="2" type="ORF">AERYTH_02245</name>
</gene>
<evidence type="ECO:0000256" key="1">
    <source>
        <dbReference type="SAM" id="Phobius"/>
    </source>
</evidence>
<sequence>MTWAVLGGLVLLALVDSTSAGTLLLPLWMLVAPRVRPNRVLLFLATVAVFYAAVGVVLLLGVDAVLDAVSGAGDALARNRPLAVVQLLVGAALFWWSWPLERRAKERGGPSPRAVRWRAALQGEGVPARTTVLVALVATVLELATMLPYLAAMGLLSRSGLERPWQLLVLLGYVAVMVLPALVLLALRLVAARRVEPWLERIDAWMTARSGVAMSWIVGLVGFLVGADALSRLTT</sequence>
<dbReference type="PATRIC" id="fig|2041.4.peg.475"/>
<keyword evidence="1" id="KW-0812">Transmembrane</keyword>
<evidence type="ECO:0008006" key="4">
    <source>
        <dbReference type="Google" id="ProtNLM"/>
    </source>
</evidence>
<evidence type="ECO:0000313" key="2">
    <source>
        <dbReference type="EMBL" id="ALX03598.1"/>
    </source>
</evidence>
<dbReference type="EMBL" id="CP011502">
    <property type="protein sequence ID" value="ALX03598.1"/>
    <property type="molecule type" value="Genomic_DNA"/>
</dbReference>
<reference evidence="2 3" key="1">
    <citation type="journal article" date="1991" name="Int. J. Syst. Bacteriol.">
        <title>Description of the erythromycin-producing bacterium Arthrobacter sp. strain NRRL B-3381 as Aeromicrobium erythreum gen. nov., sp. nov.</title>
        <authorList>
            <person name="Miller E.S."/>
            <person name="Woese C.R."/>
            <person name="Brenner S."/>
        </authorList>
    </citation>
    <scope>NUCLEOTIDE SEQUENCE [LARGE SCALE GENOMIC DNA]</scope>
    <source>
        <strain evidence="2 3">AR18</strain>
    </source>
</reference>
<feature type="transmembrane region" description="Helical" evidence="1">
    <location>
        <begin position="168"/>
        <end position="191"/>
    </location>
</feature>
<feature type="transmembrane region" description="Helical" evidence="1">
    <location>
        <begin position="132"/>
        <end position="156"/>
    </location>
</feature>
<proteinExistence type="predicted"/>